<dbReference type="GO" id="GO:0030488">
    <property type="term" value="P:tRNA methylation"/>
    <property type="evidence" value="ECO:0007669"/>
    <property type="project" value="TreeGrafter"/>
</dbReference>
<dbReference type="InterPro" id="IPR004520">
    <property type="entry name" value="GTPase_MnmE"/>
</dbReference>
<reference evidence="9 10" key="1">
    <citation type="submission" date="2020-08" db="EMBL/GenBank/DDBJ databases">
        <title>Genomic Encyclopedia of Type Strains, Phase IV (KMG-IV): sequencing the most valuable type-strain genomes for metagenomic binning, comparative biology and taxonomic classification.</title>
        <authorList>
            <person name="Goeker M."/>
        </authorList>
    </citation>
    <scope>NUCLEOTIDE SEQUENCE [LARGE SCALE GENOMIC DNA]</scope>
    <source>
        <strain evidence="9 10">DSM 103336</strain>
    </source>
</reference>
<comment type="similarity">
    <text evidence="1 7">Belongs to the TRAFAC class TrmE-Era-EngA-EngB-Septin-like GTPase superfamily. TrmE GTPase family.</text>
</comment>
<comment type="caution">
    <text evidence="9">The sequence shown here is derived from an EMBL/GenBank/DDBJ whole genome shotgun (WGS) entry which is preliminary data.</text>
</comment>
<evidence type="ECO:0000313" key="10">
    <source>
        <dbReference type="Proteomes" id="UP000546701"/>
    </source>
</evidence>
<feature type="binding site" evidence="7">
    <location>
        <position position="424"/>
    </location>
    <ligand>
        <name>(6S)-5-formyl-5,6,7,8-tetrahydrofolate</name>
        <dbReference type="ChEBI" id="CHEBI:57457"/>
    </ligand>
</feature>
<dbReference type="InterPro" id="IPR025867">
    <property type="entry name" value="MnmE_helical"/>
</dbReference>
<dbReference type="InterPro" id="IPR027266">
    <property type="entry name" value="TrmE/GcvT-like"/>
</dbReference>
<keyword evidence="7" id="KW-0460">Magnesium</keyword>
<protein>
    <recommendedName>
        <fullName evidence="7">tRNA modification GTPase MnmE</fullName>
        <ecNumber evidence="7">3.6.-.-</ecNumber>
    </recommendedName>
</protein>
<evidence type="ECO:0000256" key="4">
    <source>
        <dbReference type="ARBA" id="ARBA00022801"/>
    </source>
</evidence>
<evidence type="ECO:0000259" key="8">
    <source>
        <dbReference type="PROSITE" id="PS51709"/>
    </source>
</evidence>
<organism evidence="9 10">
    <name type="scientific">Sphingomonas prati</name>
    <dbReference type="NCBI Taxonomy" id="1843237"/>
    <lineage>
        <taxon>Bacteria</taxon>
        <taxon>Pseudomonadati</taxon>
        <taxon>Pseudomonadota</taxon>
        <taxon>Alphaproteobacteria</taxon>
        <taxon>Sphingomonadales</taxon>
        <taxon>Sphingomonadaceae</taxon>
        <taxon>Sphingomonas</taxon>
    </lineage>
</organism>
<dbReference type="Gene3D" id="3.40.50.300">
    <property type="entry name" value="P-loop containing nucleotide triphosphate hydrolases"/>
    <property type="match status" value="1"/>
</dbReference>
<dbReference type="HAMAP" id="MF_00379">
    <property type="entry name" value="GTPase_MnmE"/>
    <property type="match status" value="1"/>
</dbReference>
<dbReference type="GO" id="GO:0003924">
    <property type="term" value="F:GTPase activity"/>
    <property type="evidence" value="ECO:0007669"/>
    <property type="project" value="UniProtKB-UniRule"/>
</dbReference>
<dbReference type="SUPFAM" id="SSF116878">
    <property type="entry name" value="TrmE connector domain"/>
    <property type="match status" value="1"/>
</dbReference>
<dbReference type="GO" id="GO:0005525">
    <property type="term" value="F:GTP binding"/>
    <property type="evidence" value="ECO:0007669"/>
    <property type="project" value="UniProtKB-UniRule"/>
</dbReference>
<dbReference type="Pfam" id="PF12631">
    <property type="entry name" value="MnmE_helical"/>
    <property type="match status" value="1"/>
</dbReference>
<evidence type="ECO:0000256" key="3">
    <source>
        <dbReference type="ARBA" id="ARBA00022741"/>
    </source>
</evidence>
<dbReference type="NCBIfam" id="TIGR00231">
    <property type="entry name" value="small_GTP"/>
    <property type="match status" value="1"/>
</dbReference>
<dbReference type="SUPFAM" id="SSF103025">
    <property type="entry name" value="Folate-binding domain"/>
    <property type="match status" value="1"/>
</dbReference>
<dbReference type="PANTHER" id="PTHR42714:SF2">
    <property type="entry name" value="TRNA MODIFICATION GTPASE GTPBP3, MITOCHONDRIAL"/>
    <property type="match status" value="1"/>
</dbReference>
<dbReference type="InterPro" id="IPR005225">
    <property type="entry name" value="Small_GTP-bd"/>
</dbReference>
<comment type="cofactor">
    <cofactor evidence="7">
        <name>K(+)</name>
        <dbReference type="ChEBI" id="CHEBI:29103"/>
    </cofactor>
    <text evidence="7">Binds 1 potassium ion per subunit.</text>
</comment>
<sequence>MTDTIFAVSSGAPPAGIAVVRISGPSADTIVRAVAGRAAAPRRATLRTFRDGAGEVIDQGLLLWFPGSATATGEDLAEFHLHGGRAVVARMLTVLATFPACRLADPGEFTRRAFANGRIDLLEAEALGDLLSAETEQQRRTALAMADGTLGRQVDAWRTAILRLAAQVEASLDFGDEDPEVPDGIGIATQAEHIAAALATALTAPEVERVRDGIAVVLAGPPNAGKSSLLNRIAGRDAAIVSATPGTTRDVVEVPVAIDGTAYLLSDTAGLRDGTDEVERIGIARARTRIADADLLLWLGDDPPPAHPSTLWLFPRADARPDQSPPDRLAVSSETGQGLTPLIAWMQARAATLLPTTDAHAISRRQRAELTEAHLAMRDAATETDAVLQAEALRRARLALDRLTGRSGFEDLLDSLFGQFCLGK</sequence>
<gene>
    <name evidence="7" type="primary">mnmE</name>
    <name evidence="7" type="synonym">trmE</name>
    <name evidence="9" type="ORF">FHS99_001323</name>
</gene>
<dbReference type="Pfam" id="PF10396">
    <property type="entry name" value="TrmE_N"/>
    <property type="match status" value="1"/>
</dbReference>
<feature type="binding site" evidence="7">
    <location>
        <position position="21"/>
    </location>
    <ligand>
        <name>(6S)-5-formyl-5,6,7,8-tetrahydrofolate</name>
        <dbReference type="ChEBI" id="CHEBI:57457"/>
    </ligand>
</feature>
<comment type="caution">
    <text evidence="7">Lacks conserved residue(s) required for the propagation of feature annotation.</text>
</comment>
<evidence type="ECO:0000256" key="5">
    <source>
        <dbReference type="ARBA" id="ARBA00022958"/>
    </source>
</evidence>
<feature type="binding site" evidence="7">
    <location>
        <position position="78"/>
    </location>
    <ligand>
        <name>(6S)-5-formyl-5,6,7,8-tetrahydrofolate</name>
        <dbReference type="ChEBI" id="CHEBI:57457"/>
    </ligand>
</feature>
<evidence type="ECO:0000256" key="6">
    <source>
        <dbReference type="ARBA" id="ARBA00023134"/>
    </source>
</evidence>
<dbReference type="GO" id="GO:0005737">
    <property type="term" value="C:cytoplasm"/>
    <property type="evidence" value="ECO:0007669"/>
    <property type="project" value="UniProtKB-SubCell"/>
</dbReference>
<comment type="subcellular location">
    <subcellularLocation>
        <location evidence="7">Cytoplasm</location>
    </subcellularLocation>
</comment>
<feature type="binding site" evidence="7">
    <location>
        <position position="118"/>
    </location>
    <ligand>
        <name>(6S)-5-formyl-5,6,7,8-tetrahydrofolate</name>
        <dbReference type="ChEBI" id="CHEBI:57457"/>
    </ligand>
</feature>
<feature type="domain" description="TrmE-type G" evidence="8">
    <location>
        <begin position="213"/>
        <end position="351"/>
    </location>
</feature>
<dbReference type="Gene3D" id="3.30.1360.120">
    <property type="entry name" value="Probable tRNA modification gtpase trme, domain 1"/>
    <property type="match status" value="1"/>
</dbReference>
<comment type="subunit">
    <text evidence="7">Homodimer. Heterotetramer of two MnmE and two MnmG subunits.</text>
</comment>
<dbReference type="InterPro" id="IPR027417">
    <property type="entry name" value="P-loop_NTPase"/>
</dbReference>
<dbReference type="SUPFAM" id="SSF52540">
    <property type="entry name" value="P-loop containing nucleoside triphosphate hydrolases"/>
    <property type="match status" value="1"/>
</dbReference>
<dbReference type="Pfam" id="PF01926">
    <property type="entry name" value="MMR_HSR1"/>
    <property type="match status" value="1"/>
</dbReference>
<dbReference type="NCBIfam" id="NF003661">
    <property type="entry name" value="PRK05291.1-3"/>
    <property type="match status" value="1"/>
</dbReference>
<keyword evidence="7" id="KW-0479">Metal-binding</keyword>
<dbReference type="EC" id="3.6.-.-" evidence="7"/>
<dbReference type="AlphaFoldDB" id="A0A7W9BRT1"/>
<dbReference type="OrthoDB" id="9805918at2"/>
<name>A0A7W9BRT1_9SPHN</name>
<dbReference type="InterPro" id="IPR006073">
    <property type="entry name" value="GTP-bd"/>
</dbReference>
<dbReference type="InterPro" id="IPR027368">
    <property type="entry name" value="MnmE_dom2"/>
</dbReference>
<evidence type="ECO:0000256" key="1">
    <source>
        <dbReference type="ARBA" id="ARBA00011043"/>
    </source>
</evidence>
<keyword evidence="6 7" id="KW-0342">GTP-binding</keyword>
<dbReference type="InterPro" id="IPR018948">
    <property type="entry name" value="GTP-bd_TrmE_N"/>
</dbReference>
<evidence type="ECO:0000256" key="7">
    <source>
        <dbReference type="HAMAP-Rule" id="MF_00379"/>
    </source>
</evidence>
<keyword evidence="10" id="KW-1185">Reference proteome</keyword>
<evidence type="ECO:0000256" key="2">
    <source>
        <dbReference type="ARBA" id="ARBA00022694"/>
    </source>
</evidence>
<dbReference type="InterPro" id="IPR031168">
    <property type="entry name" value="G_TrmE"/>
</dbReference>
<dbReference type="Proteomes" id="UP000546701">
    <property type="component" value="Unassembled WGS sequence"/>
</dbReference>
<dbReference type="CDD" id="cd14858">
    <property type="entry name" value="TrmE_N"/>
    <property type="match status" value="1"/>
</dbReference>
<dbReference type="EMBL" id="JACIJR010000003">
    <property type="protein sequence ID" value="MBB5728845.1"/>
    <property type="molecule type" value="Genomic_DNA"/>
</dbReference>
<dbReference type="CDD" id="cd04164">
    <property type="entry name" value="trmE"/>
    <property type="match status" value="1"/>
</dbReference>
<keyword evidence="7" id="KW-0963">Cytoplasm</keyword>
<keyword evidence="5 7" id="KW-0630">Potassium</keyword>
<feature type="binding site" evidence="7">
    <location>
        <position position="227"/>
    </location>
    <ligand>
        <name>Mg(2+)</name>
        <dbReference type="ChEBI" id="CHEBI:18420"/>
    </ligand>
</feature>
<keyword evidence="4 7" id="KW-0378">Hydrolase</keyword>
<proteinExistence type="inferred from homology"/>
<dbReference type="GO" id="GO:0046872">
    <property type="term" value="F:metal ion binding"/>
    <property type="evidence" value="ECO:0007669"/>
    <property type="project" value="UniProtKB-KW"/>
</dbReference>
<dbReference type="PANTHER" id="PTHR42714">
    <property type="entry name" value="TRNA MODIFICATION GTPASE GTPBP3"/>
    <property type="match status" value="1"/>
</dbReference>
<dbReference type="RefSeq" id="WP_157176631.1">
    <property type="nucleotide sequence ID" value="NZ_BMJP01000002.1"/>
</dbReference>
<keyword evidence="3 7" id="KW-0547">Nucleotide-binding</keyword>
<dbReference type="FunFam" id="3.30.1360.120:FF:000007">
    <property type="entry name" value="tRNA modification GTPase GTPBP3, mitochondrial"/>
    <property type="match status" value="1"/>
</dbReference>
<feature type="binding site" evidence="7">
    <location>
        <begin position="223"/>
        <end position="228"/>
    </location>
    <ligand>
        <name>GTP</name>
        <dbReference type="ChEBI" id="CHEBI:37565"/>
    </ligand>
</feature>
<evidence type="ECO:0000313" key="9">
    <source>
        <dbReference type="EMBL" id="MBB5728845.1"/>
    </source>
</evidence>
<accession>A0A7W9BRT1</accession>
<dbReference type="PROSITE" id="PS51709">
    <property type="entry name" value="G_TRME"/>
    <property type="match status" value="1"/>
</dbReference>
<comment type="function">
    <text evidence="7">Exhibits a very high intrinsic GTPase hydrolysis rate. Involved in the addition of a carboxymethylaminomethyl (cmnm) group at the wobble position (U34) of certain tRNAs, forming tRNA-cmnm(5)s(2)U34.</text>
</comment>
<feature type="binding site" evidence="7">
    <location>
        <begin position="267"/>
        <end position="270"/>
    </location>
    <ligand>
        <name>GTP</name>
        <dbReference type="ChEBI" id="CHEBI:37565"/>
    </ligand>
</feature>
<dbReference type="Gene3D" id="1.20.120.430">
    <property type="entry name" value="tRNA modification GTPase MnmE domain 2"/>
    <property type="match status" value="1"/>
</dbReference>
<dbReference type="GO" id="GO:0002098">
    <property type="term" value="P:tRNA wobble uridine modification"/>
    <property type="evidence" value="ECO:0007669"/>
    <property type="project" value="TreeGrafter"/>
</dbReference>
<keyword evidence="2 7" id="KW-0819">tRNA processing</keyword>
<feature type="binding site" evidence="7">
    <location>
        <position position="248"/>
    </location>
    <ligand>
        <name>Mg(2+)</name>
        <dbReference type="ChEBI" id="CHEBI:18420"/>
    </ligand>
</feature>
<feature type="binding site" evidence="7">
    <location>
        <begin position="242"/>
        <end position="248"/>
    </location>
    <ligand>
        <name>GTP</name>
        <dbReference type="ChEBI" id="CHEBI:37565"/>
    </ligand>
</feature>